<dbReference type="AlphaFoldDB" id="A0AAV5MYM9"/>
<feature type="compositionally biased region" description="Basic and acidic residues" evidence="1">
    <location>
        <begin position="72"/>
        <end position="85"/>
    </location>
</feature>
<gene>
    <name evidence="3" type="ORF">SLEP1_g60554</name>
</gene>
<protein>
    <submittedName>
        <fullName evidence="3">Uncharacterized protein</fullName>
    </submittedName>
</protein>
<accession>A0AAV5MYM9</accession>
<evidence type="ECO:0000313" key="3">
    <source>
        <dbReference type="EMBL" id="GKV54044.1"/>
    </source>
</evidence>
<evidence type="ECO:0000256" key="2">
    <source>
        <dbReference type="SAM" id="SignalP"/>
    </source>
</evidence>
<comment type="caution">
    <text evidence="3">The sequence shown here is derived from an EMBL/GenBank/DDBJ whole genome shotgun (WGS) entry which is preliminary data.</text>
</comment>
<dbReference type="Proteomes" id="UP001054252">
    <property type="component" value="Unassembled WGS sequence"/>
</dbReference>
<name>A0AAV5MYM9_9ROSI</name>
<organism evidence="3 4">
    <name type="scientific">Rubroshorea leprosula</name>
    <dbReference type="NCBI Taxonomy" id="152421"/>
    <lineage>
        <taxon>Eukaryota</taxon>
        <taxon>Viridiplantae</taxon>
        <taxon>Streptophyta</taxon>
        <taxon>Embryophyta</taxon>
        <taxon>Tracheophyta</taxon>
        <taxon>Spermatophyta</taxon>
        <taxon>Magnoliopsida</taxon>
        <taxon>eudicotyledons</taxon>
        <taxon>Gunneridae</taxon>
        <taxon>Pentapetalae</taxon>
        <taxon>rosids</taxon>
        <taxon>malvids</taxon>
        <taxon>Malvales</taxon>
        <taxon>Dipterocarpaceae</taxon>
        <taxon>Rubroshorea</taxon>
    </lineage>
</organism>
<feature type="signal peptide" evidence="2">
    <location>
        <begin position="1"/>
        <end position="29"/>
    </location>
</feature>
<keyword evidence="2" id="KW-0732">Signal</keyword>
<evidence type="ECO:0000313" key="4">
    <source>
        <dbReference type="Proteomes" id="UP001054252"/>
    </source>
</evidence>
<feature type="non-terminal residue" evidence="3">
    <location>
        <position position="1"/>
    </location>
</feature>
<reference evidence="3 4" key="1">
    <citation type="journal article" date="2021" name="Commun. Biol.">
        <title>The genome of Shorea leprosula (Dipterocarpaceae) highlights the ecological relevance of drought in aseasonal tropical rainforests.</title>
        <authorList>
            <person name="Ng K.K.S."/>
            <person name="Kobayashi M.J."/>
            <person name="Fawcett J.A."/>
            <person name="Hatakeyama M."/>
            <person name="Paape T."/>
            <person name="Ng C.H."/>
            <person name="Ang C.C."/>
            <person name="Tnah L.H."/>
            <person name="Lee C.T."/>
            <person name="Nishiyama T."/>
            <person name="Sese J."/>
            <person name="O'Brien M.J."/>
            <person name="Copetti D."/>
            <person name="Mohd Noor M.I."/>
            <person name="Ong R.C."/>
            <person name="Putra M."/>
            <person name="Sireger I.Z."/>
            <person name="Indrioko S."/>
            <person name="Kosugi Y."/>
            <person name="Izuno A."/>
            <person name="Isagi Y."/>
            <person name="Lee S.L."/>
            <person name="Shimizu K.K."/>
        </authorList>
    </citation>
    <scope>NUCLEOTIDE SEQUENCE [LARGE SCALE GENOMIC DNA]</scope>
    <source>
        <strain evidence="3">214</strain>
    </source>
</reference>
<sequence>INPCAHNRGCKRRWMAALGSLHQFWCILSGWTSGGCHSSFHSTFKREGSLDRLYSWFYCSNRTPVAYYSPHKLEKTGNQGRDEGNWKLSQLR</sequence>
<keyword evidence="4" id="KW-1185">Reference proteome</keyword>
<evidence type="ECO:0000256" key="1">
    <source>
        <dbReference type="SAM" id="MobiDB-lite"/>
    </source>
</evidence>
<proteinExistence type="predicted"/>
<dbReference type="EMBL" id="BPVZ01002907">
    <property type="protein sequence ID" value="GKV54044.1"/>
    <property type="molecule type" value="Genomic_DNA"/>
</dbReference>
<feature type="region of interest" description="Disordered" evidence="1">
    <location>
        <begin position="72"/>
        <end position="92"/>
    </location>
</feature>
<feature type="chain" id="PRO_5043686090" evidence="2">
    <location>
        <begin position="30"/>
        <end position="92"/>
    </location>
</feature>